<dbReference type="InterPro" id="IPR024524">
    <property type="entry name" value="DUF3800"/>
</dbReference>
<protein>
    <recommendedName>
        <fullName evidence="3">DUF3800 domain-containing protein</fullName>
    </recommendedName>
</protein>
<proteinExistence type="predicted"/>
<dbReference type="EMBL" id="PCYI01000029">
    <property type="protein sequence ID" value="PIR44499.1"/>
    <property type="molecule type" value="Genomic_DNA"/>
</dbReference>
<sequence length="224" mass="26028">MPNPQHYIFIDESGDPGKPFALGADGNKVPTGASLFYILTAICLDSQKLFALEHELLLIRQKYGFRSEIKSTIIPLTMYKDLLGIVNSLSIPIYYRLIDKRIYKGQFATAGHAKLHNIFDDYNLSKLVLFATRKEELARAEVAIDRADRRMYKHDYFSGFDKYLYERVNTKTIIRIEHITHVNSEYVNAMQLSDLVSGALRDYFTAKNKELRQVIDKKYLYKIW</sequence>
<evidence type="ECO:0000313" key="2">
    <source>
        <dbReference type="Proteomes" id="UP000228767"/>
    </source>
</evidence>
<comment type="caution">
    <text evidence="1">The sequence shown here is derived from an EMBL/GenBank/DDBJ whole genome shotgun (WGS) entry which is preliminary data.</text>
</comment>
<organism evidence="1 2">
    <name type="scientific">Candidatus Vogelbacteria bacterium CG10_big_fil_rev_8_21_14_0_10_51_16</name>
    <dbReference type="NCBI Taxonomy" id="1975045"/>
    <lineage>
        <taxon>Bacteria</taxon>
        <taxon>Candidatus Vogeliibacteriota</taxon>
    </lineage>
</organism>
<dbReference type="Pfam" id="PF12686">
    <property type="entry name" value="DUF3800"/>
    <property type="match status" value="1"/>
</dbReference>
<evidence type="ECO:0000313" key="1">
    <source>
        <dbReference type="EMBL" id="PIR44499.1"/>
    </source>
</evidence>
<evidence type="ECO:0008006" key="3">
    <source>
        <dbReference type="Google" id="ProtNLM"/>
    </source>
</evidence>
<name>A0A2H0RD85_9BACT</name>
<accession>A0A2H0RD85</accession>
<dbReference type="AlphaFoldDB" id="A0A2H0RD85"/>
<gene>
    <name evidence="1" type="ORF">COV10_04585</name>
</gene>
<dbReference type="Proteomes" id="UP000228767">
    <property type="component" value="Unassembled WGS sequence"/>
</dbReference>
<reference evidence="1 2" key="1">
    <citation type="submission" date="2017-09" db="EMBL/GenBank/DDBJ databases">
        <title>Depth-based differentiation of microbial function through sediment-hosted aquifers and enrichment of novel symbionts in the deep terrestrial subsurface.</title>
        <authorList>
            <person name="Probst A.J."/>
            <person name="Ladd B."/>
            <person name="Jarett J.K."/>
            <person name="Geller-Mcgrath D.E."/>
            <person name="Sieber C.M."/>
            <person name="Emerson J.B."/>
            <person name="Anantharaman K."/>
            <person name="Thomas B.C."/>
            <person name="Malmstrom R."/>
            <person name="Stieglmeier M."/>
            <person name="Klingl A."/>
            <person name="Woyke T."/>
            <person name="Ryan C.M."/>
            <person name="Banfield J.F."/>
        </authorList>
    </citation>
    <scope>NUCLEOTIDE SEQUENCE [LARGE SCALE GENOMIC DNA]</scope>
    <source>
        <strain evidence="1">CG10_big_fil_rev_8_21_14_0_10_51_16</strain>
    </source>
</reference>